<feature type="transmembrane region" description="Helical" evidence="1">
    <location>
        <begin position="129"/>
        <end position="150"/>
    </location>
</feature>
<organism evidence="2 3">
    <name type="scientific">Gordonia phage Skog</name>
    <dbReference type="NCBI Taxonomy" id="2704033"/>
    <lineage>
        <taxon>Viruses</taxon>
        <taxon>Duplodnaviria</taxon>
        <taxon>Heunggongvirae</taxon>
        <taxon>Uroviricota</taxon>
        <taxon>Caudoviricetes</taxon>
        <taxon>Skogvirus</taxon>
        <taxon>Skogvirus Skog</taxon>
    </lineage>
</organism>
<reference evidence="2 3" key="1">
    <citation type="submission" date="2020-01" db="EMBL/GenBank/DDBJ databases">
        <authorList>
            <person name="Alvaro L.E."/>
            <person name="Baker K.N."/>
            <person name="Baxter I.S."/>
            <person name="Brown M.R."/>
            <person name="Driscoll K.D."/>
            <person name="Elrubaie J.M."/>
            <person name="Feith S.L."/>
            <person name="Indihar D.F."/>
            <person name="Knoch V.T."/>
            <person name="Koirtyohann K.M."/>
            <person name="Kratz M.A."/>
            <person name="Lear A.H."/>
            <person name="Lindblom K.E."/>
            <person name="Marcus E.R."/>
            <person name="Murphy M.E."/>
            <person name="Sensor R."/>
            <person name="Sherman S.J."/>
            <person name="Swift V.R."/>
            <person name="White K.E."/>
            <person name="Wills S.J."/>
            <person name="Gatt S.M."/>
            <person name="Lohbauer S.A."/>
            <person name="Power T.R."/>
            <person name="Rosales K.A."/>
            <person name="Sisson B.M."/>
            <person name="Isern S."/>
            <person name="Michael S.F."/>
            <person name="Sunnen C.N."/>
            <person name="Garlena R.A."/>
            <person name="Russell D.A."/>
            <person name="Pope W.H."/>
            <person name="Jacobs-Sera D."/>
            <person name="Hatfull G.F."/>
        </authorList>
    </citation>
    <scope>NUCLEOTIDE SEQUENCE [LARGE SCALE GENOMIC DNA]</scope>
</reference>
<dbReference type="Proteomes" id="UP000503093">
    <property type="component" value="Segment"/>
</dbReference>
<keyword evidence="1" id="KW-0812">Transmembrane</keyword>
<sequence>MDEPQLSDTARHRAESKLRATAGYVYGETLLLAVLPLGYGILTIVLGDALWLVGGAHGVFESALEVPLAPESWGSAFMLAGTGMAITNLKARWGLFLAVFCSFSGLFFMFFSLSFLLDAFDGSKPSWGPALVYAVFAMLCMNRARLAWLWKS</sequence>
<feature type="transmembrane region" description="Helical" evidence="1">
    <location>
        <begin position="29"/>
        <end position="52"/>
    </location>
</feature>
<keyword evidence="1" id="KW-1133">Transmembrane helix</keyword>
<feature type="transmembrane region" description="Helical" evidence="1">
    <location>
        <begin position="72"/>
        <end position="89"/>
    </location>
</feature>
<dbReference type="RefSeq" id="YP_010059396.1">
    <property type="nucleotide sequence ID" value="NC_054725.1"/>
</dbReference>
<evidence type="ECO:0000313" key="3">
    <source>
        <dbReference type="Proteomes" id="UP000503093"/>
    </source>
</evidence>
<evidence type="ECO:0000313" key="2">
    <source>
        <dbReference type="EMBL" id="QIG58298.1"/>
    </source>
</evidence>
<keyword evidence="1" id="KW-0472">Membrane</keyword>
<keyword evidence="3" id="KW-1185">Reference proteome</keyword>
<proteinExistence type="predicted"/>
<evidence type="ECO:0000256" key="1">
    <source>
        <dbReference type="SAM" id="Phobius"/>
    </source>
</evidence>
<dbReference type="KEGG" id="vg:64766628"/>
<dbReference type="GeneID" id="64766628"/>
<accession>A0A6G6XJM7</accession>
<feature type="transmembrane region" description="Helical" evidence="1">
    <location>
        <begin position="96"/>
        <end position="117"/>
    </location>
</feature>
<protein>
    <submittedName>
        <fullName evidence="2">Membrane protein</fullName>
    </submittedName>
</protein>
<gene>
    <name evidence="2" type="primary">147</name>
    <name evidence="2" type="ORF">SEA_SKOG_146</name>
</gene>
<dbReference type="EMBL" id="MN908687">
    <property type="protein sequence ID" value="QIG58298.1"/>
    <property type="molecule type" value="Genomic_DNA"/>
</dbReference>
<name>A0A6G6XJM7_9CAUD</name>